<dbReference type="GO" id="GO:0000049">
    <property type="term" value="F:tRNA binding"/>
    <property type="evidence" value="ECO:0007669"/>
    <property type="project" value="TreeGrafter"/>
</dbReference>
<dbReference type="InParanoid" id="T1HM80"/>
<dbReference type="PANTHER" id="PTHR12944:SF2">
    <property type="entry name" value="O-PHOSPHOSERYL-TRNA(SEC) SELENIUM TRANSFERASE"/>
    <property type="match status" value="1"/>
</dbReference>
<name>T1HM80_RHOPR</name>
<feature type="compositionally biased region" description="Low complexity" evidence="6">
    <location>
        <begin position="152"/>
        <end position="167"/>
    </location>
</feature>
<evidence type="ECO:0000256" key="6">
    <source>
        <dbReference type="SAM" id="MobiDB-lite"/>
    </source>
</evidence>
<dbReference type="GO" id="GO:0001514">
    <property type="term" value="P:selenocysteine incorporation"/>
    <property type="evidence" value="ECO:0007669"/>
    <property type="project" value="TreeGrafter"/>
</dbReference>
<accession>T1HM80</accession>
<keyword evidence="2" id="KW-0808">Transferase</keyword>
<dbReference type="InterPro" id="IPR019872">
    <property type="entry name" value="Sec-tRNA_Se_transferase"/>
</dbReference>
<dbReference type="STRING" id="13249.T1HM80"/>
<dbReference type="GO" id="GO:0098621">
    <property type="term" value="F:O-phosphoseryl-tRNA(Sec) selenium transferase activity"/>
    <property type="evidence" value="ECO:0007669"/>
    <property type="project" value="InterPro"/>
</dbReference>
<feature type="region of interest" description="Disordered" evidence="6">
    <location>
        <begin position="119"/>
        <end position="167"/>
    </location>
</feature>
<evidence type="ECO:0000313" key="8">
    <source>
        <dbReference type="Proteomes" id="UP000015103"/>
    </source>
</evidence>
<evidence type="ECO:0000256" key="3">
    <source>
        <dbReference type="ARBA" id="ARBA00022898"/>
    </source>
</evidence>
<dbReference type="Proteomes" id="UP000015103">
    <property type="component" value="Unassembled WGS sequence"/>
</dbReference>
<evidence type="ECO:0000313" key="7">
    <source>
        <dbReference type="EnsemblMetazoa" id="RPRC005154-PA"/>
    </source>
</evidence>
<dbReference type="eggNOG" id="KOG3843">
    <property type="taxonomic scope" value="Eukaryota"/>
</dbReference>
<keyword evidence="8" id="KW-1185">Reference proteome</keyword>
<dbReference type="Pfam" id="PF05889">
    <property type="entry name" value="SepSecS"/>
    <property type="match status" value="1"/>
</dbReference>
<dbReference type="SUPFAM" id="SSF53383">
    <property type="entry name" value="PLP-dependent transferases"/>
    <property type="match status" value="1"/>
</dbReference>
<dbReference type="PANTHER" id="PTHR12944">
    <property type="entry name" value="SOLUBLE LIVER ANTIGEN/LIVER PANCREAS ANTIGEN"/>
    <property type="match status" value="1"/>
</dbReference>
<dbReference type="AlphaFoldDB" id="T1HM80"/>
<evidence type="ECO:0000256" key="4">
    <source>
        <dbReference type="ARBA" id="ARBA00022917"/>
    </source>
</evidence>
<comment type="cofactor">
    <cofactor evidence="1">
        <name>pyridoxal 5'-phosphate</name>
        <dbReference type="ChEBI" id="CHEBI:597326"/>
    </cofactor>
</comment>
<organism evidence="7 8">
    <name type="scientific">Rhodnius prolixus</name>
    <name type="common">Triatomid bug</name>
    <dbReference type="NCBI Taxonomy" id="13249"/>
    <lineage>
        <taxon>Eukaryota</taxon>
        <taxon>Metazoa</taxon>
        <taxon>Ecdysozoa</taxon>
        <taxon>Arthropoda</taxon>
        <taxon>Hexapoda</taxon>
        <taxon>Insecta</taxon>
        <taxon>Pterygota</taxon>
        <taxon>Neoptera</taxon>
        <taxon>Paraneoptera</taxon>
        <taxon>Hemiptera</taxon>
        <taxon>Heteroptera</taxon>
        <taxon>Panheteroptera</taxon>
        <taxon>Cimicomorpha</taxon>
        <taxon>Reduviidae</taxon>
        <taxon>Triatominae</taxon>
        <taxon>Rhodnius</taxon>
    </lineage>
</organism>
<keyword evidence="3" id="KW-0663">Pyridoxal phosphate</keyword>
<dbReference type="InterPro" id="IPR008829">
    <property type="entry name" value="SepSecS/SepCysS"/>
</dbReference>
<proteinExistence type="predicted"/>
<protein>
    <submittedName>
        <fullName evidence="7">O-phosphoseryl-tRNA(Sec) selenium transferase</fullName>
    </submittedName>
</protein>
<dbReference type="EnsemblMetazoa" id="RPRC005154-RA">
    <property type="protein sequence ID" value="RPRC005154-PA"/>
    <property type="gene ID" value="RPRC005154"/>
</dbReference>
<dbReference type="OMA" id="YGSHSEH"/>
<reference evidence="7" key="1">
    <citation type="submission" date="2015-05" db="UniProtKB">
        <authorList>
            <consortium name="EnsemblMetazoa"/>
        </authorList>
    </citation>
    <scope>IDENTIFICATION</scope>
</reference>
<dbReference type="VEuPathDB" id="VectorBase:RPRC005154"/>
<evidence type="ECO:0000256" key="5">
    <source>
        <dbReference type="ARBA" id="ARBA00023266"/>
    </source>
</evidence>
<dbReference type="InterPro" id="IPR015424">
    <property type="entry name" value="PyrdxlP-dep_Trfase"/>
</dbReference>
<dbReference type="EMBL" id="ACPB03013405">
    <property type="status" value="NOT_ANNOTATED_CDS"/>
    <property type="molecule type" value="Genomic_DNA"/>
</dbReference>
<dbReference type="Gene3D" id="3.90.1150.10">
    <property type="entry name" value="Aspartate Aminotransferase, domain 1"/>
    <property type="match status" value="1"/>
</dbReference>
<dbReference type="HOGENOM" id="CLU_1596547_0_0_1"/>
<keyword evidence="4" id="KW-0648">Protein biosynthesis</keyword>
<dbReference type="InterPro" id="IPR015422">
    <property type="entry name" value="PyrdxlP-dep_Trfase_small"/>
</dbReference>
<evidence type="ECO:0000256" key="2">
    <source>
        <dbReference type="ARBA" id="ARBA00022679"/>
    </source>
</evidence>
<dbReference type="GO" id="GO:0001717">
    <property type="term" value="P:conversion of seryl-tRNAsec to selenocys-tRNAsec"/>
    <property type="evidence" value="ECO:0007669"/>
    <property type="project" value="InterPro"/>
</dbReference>
<sequence length="167" mass="18026">MFKYLKEELGKIAAKHGERILDTRNNPISMAMTLSSLNSGGDNKRVTLLGSMLFLRYVSGTRCITGTEHKDVASYHFEGWGAHHSTSPCPYLTAAAGLGMKKSDVDLFVHRLDKALGKVKGRSAPGTPTSVEELAGSRRRVLNGETATDQPSSASTSLTSSKDSLRK</sequence>
<keyword evidence="5" id="KW-0711">Selenium</keyword>
<evidence type="ECO:0000256" key="1">
    <source>
        <dbReference type="ARBA" id="ARBA00001933"/>
    </source>
</evidence>